<gene>
    <name evidence="9" type="ORF">NLI96_g7920</name>
</gene>
<feature type="domain" description="Protein root UVB sensitive/RUS" evidence="7">
    <location>
        <begin position="77"/>
        <end position="281"/>
    </location>
</feature>
<dbReference type="Proteomes" id="UP001212997">
    <property type="component" value="Unassembled WGS sequence"/>
</dbReference>
<evidence type="ECO:0000256" key="4">
    <source>
        <dbReference type="ARBA" id="ARBA00022989"/>
    </source>
</evidence>
<evidence type="ECO:0000259" key="7">
    <source>
        <dbReference type="Pfam" id="PF04884"/>
    </source>
</evidence>
<evidence type="ECO:0000313" key="9">
    <source>
        <dbReference type="EMBL" id="KAJ3481056.1"/>
    </source>
</evidence>
<dbReference type="AlphaFoldDB" id="A0AAD5V3F9"/>
<feature type="transmembrane region" description="Helical" evidence="6">
    <location>
        <begin position="241"/>
        <end position="263"/>
    </location>
</feature>
<keyword evidence="4 6" id="KW-1133">Transmembrane helix</keyword>
<organism evidence="9 10">
    <name type="scientific">Meripilus lineatus</name>
    <dbReference type="NCBI Taxonomy" id="2056292"/>
    <lineage>
        <taxon>Eukaryota</taxon>
        <taxon>Fungi</taxon>
        <taxon>Dikarya</taxon>
        <taxon>Basidiomycota</taxon>
        <taxon>Agaricomycotina</taxon>
        <taxon>Agaricomycetes</taxon>
        <taxon>Polyporales</taxon>
        <taxon>Meripilaceae</taxon>
        <taxon>Meripilus</taxon>
    </lineage>
</organism>
<dbReference type="Pfam" id="PF24160">
    <property type="entry name" value="UVB_sens_C"/>
    <property type="match status" value="1"/>
</dbReference>
<dbReference type="Pfam" id="PF04884">
    <property type="entry name" value="UVB_sens_prot"/>
    <property type="match status" value="1"/>
</dbReference>
<evidence type="ECO:0000256" key="5">
    <source>
        <dbReference type="ARBA" id="ARBA00023136"/>
    </source>
</evidence>
<sequence>MGFQVTEKDGSGRDSAVYSVDVTQLVNGNGAHAQAESVPRTRSRAYVKGGGHRPTVQWAQVLRGIFLPAGYPASVSSGHGIGKAEASATDAMLLTVLQDAFSRLTTILAAYFLGTSLYPEAKTYRLIADIANDVAIFFDLLSPQLSPYSLVFTFPFIAQQPGTGLRLTALCLSGAFRALCGVTAGGARAALTLHFAQDGEVMGDVGDLSAKDASKETVLALFGMLCGSLLMPHLQTAWSTYAVVLILLGCHLLANYIAVRVVVMRSLNRQRASILWSTYRASQQARPSSLQERRILPPDQVAHKEYTFGHADVLYQTASESASIVGRSTIGTAFSDVFMPRSIPWWTFWKSSITPDQAQDTLGQLLDLFIKDRFILWREMAPARFGPPTPQIRIFLKEGHNAKDHLKAWVHAAEFATQCRLAEPSTPSEILDRIQKSQEVVNELFDPFVKGLQQTGWDLDAPGLISGSPVTIRVEGDEEYQEDKKNV</sequence>
<evidence type="ECO:0000259" key="8">
    <source>
        <dbReference type="Pfam" id="PF24160"/>
    </source>
</evidence>
<dbReference type="InterPro" id="IPR006968">
    <property type="entry name" value="RUS_fam"/>
</dbReference>
<dbReference type="InterPro" id="IPR055412">
    <property type="entry name" value="UVB_sens_C"/>
</dbReference>
<dbReference type="InterPro" id="IPR054549">
    <property type="entry name" value="UVB_sens_RUS_dom"/>
</dbReference>
<keyword evidence="10" id="KW-1185">Reference proteome</keyword>
<comment type="subcellular location">
    <subcellularLocation>
        <location evidence="1">Membrane</location>
    </subcellularLocation>
</comment>
<keyword evidence="5 6" id="KW-0472">Membrane</keyword>
<accession>A0AAD5V3F9</accession>
<dbReference type="GO" id="GO:0016020">
    <property type="term" value="C:membrane"/>
    <property type="evidence" value="ECO:0007669"/>
    <property type="project" value="UniProtKB-SubCell"/>
</dbReference>
<comment type="similarity">
    <text evidence="2">Belongs to the RUS1 family.</text>
</comment>
<name>A0AAD5V3F9_9APHY</name>
<evidence type="ECO:0000256" key="2">
    <source>
        <dbReference type="ARBA" id="ARBA00007558"/>
    </source>
</evidence>
<evidence type="ECO:0000256" key="6">
    <source>
        <dbReference type="SAM" id="Phobius"/>
    </source>
</evidence>
<dbReference type="PANTHER" id="PTHR12770">
    <property type="entry name" value="RUS1 FAMILY PROTEIN C16ORF58"/>
    <property type="match status" value="1"/>
</dbReference>
<evidence type="ECO:0000256" key="1">
    <source>
        <dbReference type="ARBA" id="ARBA00004370"/>
    </source>
</evidence>
<reference evidence="9" key="1">
    <citation type="submission" date="2022-07" db="EMBL/GenBank/DDBJ databases">
        <title>Genome Sequence of Physisporinus lineatus.</title>
        <authorList>
            <person name="Buettner E."/>
        </authorList>
    </citation>
    <scope>NUCLEOTIDE SEQUENCE</scope>
    <source>
        <strain evidence="9">VT162</strain>
    </source>
</reference>
<evidence type="ECO:0000313" key="10">
    <source>
        <dbReference type="Proteomes" id="UP001212997"/>
    </source>
</evidence>
<evidence type="ECO:0000256" key="3">
    <source>
        <dbReference type="ARBA" id="ARBA00022692"/>
    </source>
</evidence>
<protein>
    <recommendedName>
        <fullName evidence="11">Vitamin B6 photo-protection and homoeostasis-domain-containing protein</fullName>
    </recommendedName>
</protein>
<proteinExistence type="inferred from homology"/>
<feature type="domain" description="Root UVB sensitive protein C-terminal" evidence="8">
    <location>
        <begin position="391"/>
        <end position="460"/>
    </location>
</feature>
<dbReference type="PANTHER" id="PTHR12770:SF31">
    <property type="entry name" value="RUS FAMILY MEMBER 1"/>
    <property type="match status" value="1"/>
</dbReference>
<evidence type="ECO:0008006" key="11">
    <source>
        <dbReference type="Google" id="ProtNLM"/>
    </source>
</evidence>
<keyword evidence="3 6" id="KW-0812">Transmembrane</keyword>
<comment type="caution">
    <text evidence="9">The sequence shown here is derived from an EMBL/GenBank/DDBJ whole genome shotgun (WGS) entry which is preliminary data.</text>
</comment>
<dbReference type="EMBL" id="JANAWD010000342">
    <property type="protein sequence ID" value="KAJ3481056.1"/>
    <property type="molecule type" value="Genomic_DNA"/>
</dbReference>